<dbReference type="WBParaSite" id="Hba_11783">
    <property type="protein sequence ID" value="Hba_11783"/>
    <property type="gene ID" value="Hba_11783"/>
</dbReference>
<dbReference type="Proteomes" id="UP000095283">
    <property type="component" value="Unplaced"/>
</dbReference>
<protein>
    <submittedName>
        <fullName evidence="2">Uncharacterized protein</fullName>
    </submittedName>
</protein>
<reference evidence="2" key="1">
    <citation type="submission" date="2016-11" db="UniProtKB">
        <authorList>
            <consortium name="WormBaseParasite"/>
        </authorList>
    </citation>
    <scope>IDENTIFICATION</scope>
</reference>
<dbReference type="InterPro" id="IPR024083">
    <property type="entry name" value="Fumarase/histidase_N"/>
</dbReference>
<keyword evidence="1" id="KW-1185">Reference proteome</keyword>
<dbReference type="Gene3D" id="1.10.275.10">
    <property type="entry name" value="Fumarase/aspartase (N-terminal domain)"/>
    <property type="match status" value="1"/>
</dbReference>
<accession>A0A1I7X2U1</accession>
<name>A0A1I7X2U1_HETBA</name>
<evidence type="ECO:0000313" key="2">
    <source>
        <dbReference type="WBParaSite" id="Hba_11783"/>
    </source>
</evidence>
<proteinExistence type="predicted"/>
<dbReference type="AlphaFoldDB" id="A0A1I7X2U1"/>
<evidence type="ECO:0000313" key="1">
    <source>
        <dbReference type="Proteomes" id="UP000095283"/>
    </source>
</evidence>
<organism evidence="1 2">
    <name type="scientific">Heterorhabditis bacteriophora</name>
    <name type="common">Entomopathogenic nematode worm</name>
    <dbReference type="NCBI Taxonomy" id="37862"/>
    <lineage>
        <taxon>Eukaryota</taxon>
        <taxon>Metazoa</taxon>
        <taxon>Ecdysozoa</taxon>
        <taxon>Nematoda</taxon>
        <taxon>Chromadorea</taxon>
        <taxon>Rhabditida</taxon>
        <taxon>Rhabditina</taxon>
        <taxon>Rhabditomorpha</taxon>
        <taxon>Strongyloidea</taxon>
        <taxon>Heterorhabditidae</taxon>
        <taxon>Heterorhabditis</taxon>
    </lineage>
</organism>
<sequence length="34" mass="3761">MNFKIGGSEERMPLPVVHAFGILKKAAAVVCFWI</sequence>